<feature type="region of interest" description="Disordered" evidence="5">
    <location>
        <begin position="535"/>
        <end position="591"/>
    </location>
</feature>
<name>A0AA36DG98_9BILA</name>
<evidence type="ECO:0000256" key="4">
    <source>
        <dbReference type="RuleBase" id="RU367133"/>
    </source>
</evidence>
<dbReference type="Pfam" id="PF10220">
    <property type="entry name" value="Smg8_Smg9"/>
    <property type="match status" value="2"/>
</dbReference>
<keyword evidence="7" id="KW-1185">Reference proteome</keyword>
<comment type="function">
    <text evidence="4">Involved in nonsense-mediated decay (NMD) of mRNAs containing premature stop codons.</text>
</comment>
<comment type="caution">
    <text evidence="6">The sequence shown here is derived from an EMBL/GenBank/DDBJ whole genome shotgun (WGS) entry which is preliminary data.</text>
</comment>
<evidence type="ECO:0000256" key="3">
    <source>
        <dbReference type="ARBA" id="ARBA00029509"/>
    </source>
</evidence>
<dbReference type="Proteomes" id="UP001177023">
    <property type="component" value="Unassembled WGS sequence"/>
</dbReference>
<dbReference type="PANTHER" id="PTHR13091">
    <property type="entry name" value="AMPLIFIED IN BREAST CANCER 2-RELATED"/>
    <property type="match status" value="1"/>
</dbReference>
<feature type="non-terminal residue" evidence="6">
    <location>
        <position position="1"/>
    </location>
</feature>
<evidence type="ECO:0000256" key="2">
    <source>
        <dbReference type="ARBA" id="ARBA00023161"/>
    </source>
</evidence>
<dbReference type="EMBL" id="CATQJA010002709">
    <property type="protein sequence ID" value="CAJ0587063.1"/>
    <property type="molecule type" value="Genomic_DNA"/>
</dbReference>
<dbReference type="AlphaFoldDB" id="A0AA36DG98"/>
<sequence length="865" mass="96799">MSSVRRAKPLNEWLTEATETLQPYLHAEVSVVSLIGRDTFLARKSNELNNALGAKIFDSYASGGGSSIDVYFSLDEGSIFLVLNGFNDLPDLLQMLEGAAGTPFFETIGNAEKRYLQLFTFISVVSHLILFVEQGCRFDVSLARTLKSVNKMRIATTNSILKVLPKNLLKANPELDKEGRFAVPRFAFAFHRNKIRQDLGATKKRELYEKLEENLEQQIYNVFKLLRLIENSHRDNMLGYLPGKAPYAQLLPPETIDHVTESLLILAGDRKETDVEESEFPFLHSLLDAIRAPDEEHIFLRPRLGQFISVAKAILPVILDDDAVQKRKLDGFLNREARFISSVSEKALEEAIREYEKEEANPRHARAKSAMASGKLFTKAEHDKRFARAVSYLKSVAPGDAKPLIDKLQDECAGRWQMGCDVVSLTGLPCELTAHPAAGDITKDRDEWTLHYSAARHLHTCGCGLHQALRNDPFSLKDANYDFYMENANFKCASTMDMHKFNVLEERDADGELDTGEWTAARPEPRLLIDCRETRSGSQENGSEPDELDGVVNSDFSDQEPKAPSLDEGQGAAEETVEQPSVRCDEEATVSREDKKGPRALICSYEERRSNLKARNVEFCDGVPHTLMPGLPLFPSWQLTVVGASNSYSHSYGLRDMPGFRPGTDYLLPYDVYLEVDSACWTRDLNYMQQGNSSEAARHKSRRRAGGASVEKVKLFIGFEYECPKGHRNFLGGDLEPVPLAKGTTAKEMIPKDAAEQLLSKVLPIWRPCTCRSTVIGQLMRVHIVTPKAPVQVTIDPHVQVGSPEGHFCTGEGPLELGWAKYYVLRLPYIYSGLDGPVLPPSEVGSFGRFFANSIKVTYTPFSWM</sequence>
<protein>
    <recommendedName>
        <fullName evidence="3 4">Nonsense-mediated mRNA decay factor SMG8</fullName>
    </recommendedName>
</protein>
<gene>
    <name evidence="6" type="ORF">MSPICULIGERA_LOCUS25043</name>
</gene>
<keyword evidence="2 4" id="KW-0866">Nonsense-mediated mRNA decay</keyword>
<reference evidence="6" key="1">
    <citation type="submission" date="2023-06" db="EMBL/GenBank/DDBJ databases">
        <authorList>
            <person name="Delattre M."/>
        </authorList>
    </citation>
    <scope>NUCLEOTIDE SEQUENCE</scope>
    <source>
        <strain evidence="6">AF72</strain>
    </source>
</reference>
<comment type="similarity">
    <text evidence="1 4">Belongs to the SMG8 family.</text>
</comment>
<evidence type="ECO:0000313" key="7">
    <source>
        <dbReference type="Proteomes" id="UP001177023"/>
    </source>
</evidence>
<dbReference type="GO" id="GO:0000184">
    <property type="term" value="P:nuclear-transcribed mRNA catabolic process, nonsense-mediated decay"/>
    <property type="evidence" value="ECO:0007669"/>
    <property type="project" value="UniProtKB-UniRule"/>
</dbReference>
<dbReference type="InterPro" id="IPR019354">
    <property type="entry name" value="SMG8-like"/>
</dbReference>
<evidence type="ECO:0000256" key="5">
    <source>
        <dbReference type="SAM" id="MobiDB-lite"/>
    </source>
</evidence>
<organism evidence="6 7">
    <name type="scientific">Mesorhabditis spiculigera</name>
    <dbReference type="NCBI Taxonomy" id="96644"/>
    <lineage>
        <taxon>Eukaryota</taxon>
        <taxon>Metazoa</taxon>
        <taxon>Ecdysozoa</taxon>
        <taxon>Nematoda</taxon>
        <taxon>Chromadorea</taxon>
        <taxon>Rhabditida</taxon>
        <taxon>Rhabditina</taxon>
        <taxon>Rhabditomorpha</taxon>
        <taxon>Rhabditoidea</taxon>
        <taxon>Rhabditidae</taxon>
        <taxon>Mesorhabditinae</taxon>
        <taxon>Mesorhabditis</taxon>
    </lineage>
</organism>
<evidence type="ECO:0000256" key="1">
    <source>
        <dbReference type="ARBA" id="ARBA00006443"/>
    </source>
</evidence>
<proteinExistence type="inferred from homology"/>
<accession>A0AA36DG98</accession>
<dbReference type="PANTHER" id="PTHR13091:SF0">
    <property type="entry name" value="NONSENSE-MEDIATED MRNA DECAY FACTOR SMG8"/>
    <property type="match status" value="1"/>
</dbReference>
<evidence type="ECO:0000313" key="6">
    <source>
        <dbReference type="EMBL" id="CAJ0587063.1"/>
    </source>
</evidence>